<evidence type="ECO:0000256" key="7">
    <source>
        <dbReference type="SAM" id="Phobius"/>
    </source>
</evidence>
<gene>
    <name evidence="9" type="ORF">Mic7113_1828</name>
</gene>
<feature type="domain" description="Lytic transglycosylase MltA" evidence="8">
    <location>
        <begin position="199"/>
        <end position="340"/>
    </location>
</feature>
<keyword evidence="7" id="KW-1133">Transmembrane helix</keyword>
<dbReference type="PANTHER" id="PTHR30124">
    <property type="entry name" value="MEMBRANE-BOUND LYTIC MUREIN TRANSGLYCOSYLASE A"/>
    <property type="match status" value="1"/>
</dbReference>
<dbReference type="InterPro" id="IPR036908">
    <property type="entry name" value="RlpA-like_sf"/>
</dbReference>
<evidence type="ECO:0000256" key="6">
    <source>
        <dbReference type="SAM" id="MobiDB-lite"/>
    </source>
</evidence>
<dbReference type="CDD" id="cd14668">
    <property type="entry name" value="mlta_B"/>
    <property type="match status" value="1"/>
</dbReference>
<dbReference type="PIRSF" id="PIRSF019422">
    <property type="entry name" value="MltA"/>
    <property type="match status" value="1"/>
</dbReference>
<feature type="region of interest" description="Disordered" evidence="6">
    <location>
        <begin position="221"/>
        <end position="242"/>
    </location>
</feature>
<dbReference type="KEGG" id="mic:Mic7113_1828"/>
<sequence length="443" mass="49171">MKRTLICYTLSLGVGIGIILYTLFPSSRDKDEALQQGKVATSSLTEVSTLPCLLLSSSPNWFQNDYQPMSDQDRFRAPVRPKKAAISFPPCSTQNLGVDEQLWGELGQSGDKPALLAAMAQSLRYLQSSTAAAAYQKYRVSGVTRERVYRSLVRFRQLVLASRSPEQLEAAVKREFVFYQSVGKDGLGNVLFTAYYEPVYAASRVPTPEYRYPLYRRPSNLEAWPKPHPTREQLEGKDGLQSSKGKLRGLELFWLRDRLQAYMIHIQGSARLVLPDGKQTTVGYAGHTAYNYSSIGRALADDGKLPLEGMTMPKILQYFQDNPAELNIYIPRDKSFVFFQENHGEPAMGSISVPLTASRSIATDKSLMPPGALALIRAPFPFKNAKGGMDFRTVSRYVLDQDTGGAIKGPGRVDYFLGTGEEAGDRAGVTVADGQLYYLLLKK</sequence>
<dbReference type="SMART" id="SM00925">
    <property type="entry name" value="MltA"/>
    <property type="match status" value="1"/>
</dbReference>
<keyword evidence="3" id="KW-0456">Lyase</keyword>
<dbReference type="Pfam" id="PF03562">
    <property type="entry name" value="MltA"/>
    <property type="match status" value="1"/>
</dbReference>
<proteinExistence type="predicted"/>
<dbReference type="RefSeq" id="WP_015181837.1">
    <property type="nucleotide sequence ID" value="NC_019738.1"/>
</dbReference>
<dbReference type="Proteomes" id="UP000010471">
    <property type="component" value="Chromosome"/>
</dbReference>
<evidence type="ECO:0000256" key="1">
    <source>
        <dbReference type="ARBA" id="ARBA00001420"/>
    </source>
</evidence>
<evidence type="ECO:0000256" key="2">
    <source>
        <dbReference type="ARBA" id="ARBA00012587"/>
    </source>
</evidence>
<dbReference type="GO" id="GO:0019867">
    <property type="term" value="C:outer membrane"/>
    <property type="evidence" value="ECO:0007669"/>
    <property type="project" value="InterPro"/>
</dbReference>
<evidence type="ECO:0000313" key="10">
    <source>
        <dbReference type="Proteomes" id="UP000010471"/>
    </source>
</evidence>
<dbReference type="GO" id="GO:0009253">
    <property type="term" value="P:peptidoglycan catabolic process"/>
    <property type="evidence" value="ECO:0007669"/>
    <property type="project" value="TreeGrafter"/>
</dbReference>
<evidence type="ECO:0000256" key="5">
    <source>
        <dbReference type="ARBA" id="ARBA00030918"/>
    </source>
</evidence>
<evidence type="ECO:0000313" key="9">
    <source>
        <dbReference type="EMBL" id="AFZ17685.1"/>
    </source>
</evidence>
<keyword evidence="10" id="KW-1185">Reference proteome</keyword>
<dbReference type="PANTHER" id="PTHR30124:SF0">
    <property type="entry name" value="MEMBRANE-BOUND LYTIC MUREIN TRANSGLYCOSYLASE A"/>
    <property type="match status" value="1"/>
</dbReference>
<dbReference type="HOGENOM" id="CLU_037751_1_0_3"/>
<feature type="transmembrane region" description="Helical" evidence="7">
    <location>
        <begin position="5"/>
        <end position="24"/>
    </location>
</feature>
<keyword evidence="4" id="KW-0961">Cell wall biogenesis/degradation</keyword>
<dbReference type="InterPro" id="IPR005300">
    <property type="entry name" value="MltA_B"/>
</dbReference>
<dbReference type="GO" id="GO:0071555">
    <property type="term" value="P:cell wall organization"/>
    <property type="evidence" value="ECO:0007669"/>
    <property type="project" value="UniProtKB-KW"/>
</dbReference>
<keyword evidence="7" id="KW-0472">Membrane</keyword>
<evidence type="ECO:0000256" key="4">
    <source>
        <dbReference type="ARBA" id="ARBA00023316"/>
    </source>
</evidence>
<comment type="catalytic activity">
    <reaction evidence="1">
        <text>Exolytic cleavage of the (1-&gt;4)-beta-glycosidic linkage between N-acetylmuramic acid (MurNAc) and N-acetylglucosamine (GlcNAc) residues in peptidoglycan, from either the reducing or the non-reducing ends of the peptidoglycan chains, with concomitant formation of a 1,6-anhydrobond in the MurNAc residue.</text>
        <dbReference type="EC" id="4.2.2.n1"/>
    </reaction>
</comment>
<feature type="compositionally biased region" description="Basic and acidic residues" evidence="6">
    <location>
        <begin position="229"/>
        <end position="238"/>
    </location>
</feature>
<dbReference type="GO" id="GO:0008933">
    <property type="term" value="F:peptidoglycan lytic transglycosylase activity"/>
    <property type="evidence" value="ECO:0007669"/>
    <property type="project" value="TreeGrafter"/>
</dbReference>
<dbReference type="AlphaFoldDB" id="K9WBC6"/>
<dbReference type="InterPro" id="IPR026044">
    <property type="entry name" value="MltA"/>
</dbReference>
<dbReference type="InterPro" id="IPR010611">
    <property type="entry name" value="3D_dom"/>
</dbReference>
<keyword evidence="7" id="KW-0812">Transmembrane</keyword>
<dbReference type="eggNOG" id="COG2821">
    <property type="taxonomic scope" value="Bacteria"/>
</dbReference>
<dbReference type="CDD" id="cd14485">
    <property type="entry name" value="mltA_like_LT_A"/>
    <property type="match status" value="1"/>
</dbReference>
<dbReference type="Gene3D" id="2.40.40.10">
    <property type="entry name" value="RlpA-like domain"/>
    <property type="match status" value="1"/>
</dbReference>
<reference evidence="9 10" key="1">
    <citation type="submission" date="2012-06" db="EMBL/GenBank/DDBJ databases">
        <title>Finished chromosome of genome of Microcoleus sp. PCC 7113.</title>
        <authorList>
            <consortium name="US DOE Joint Genome Institute"/>
            <person name="Gugger M."/>
            <person name="Coursin T."/>
            <person name="Rippka R."/>
            <person name="Tandeau De Marsac N."/>
            <person name="Huntemann M."/>
            <person name="Wei C.-L."/>
            <person name="Han J."/>
            <person name="Detter J.C."/>
            <person name="Han C."/>
            <person name="Tapia R."/>
            <person name="Chen A."/>
            <person name="Kyrpides N."/>
            <person name="Mavromatis K."/>
            <person name="Markowitz V."/>
            <person name="Szeto E."/>
            <person name="Ivanova N."/>
            <person name="Pagani I."/>
            <person name="Pati A."/>
            <person name="Goodwin L."/>
            <person name="Nordberg H.P."/>
            <person name="Cantor M.N."/>
            <person name="Hua S.X."/>
            <person name="Woyke T."/>
            <person name="Kerfeld C.A."/>
        </authorList>
    </citation>
    <scope>NUCLEOTIDE SEQUENCE [LARGE SCALE GENOMIC DNA]</scope>
    <source>
        <strain evidence="9 10">PCC 7113</strain>
    </source>
</reference>
<protein>
    <recommendedName>
        <fullName evidence="2">peptidoglycan lytic exotransglycosylase</fullName>
        <ecNumber evidence="2">4.2.2.n1</ecNumber>
    </recommendedName>
    <alternativeName>
        <fullName evidence="5">Murein hydrolase A</fullName>
    </alternativeName>
</protein>
<organism evidence="9 10">
    <name type="scientific">Allocoleopsis franciscana PCC 7113</name>
    <dbReference type="NCBI Taxonomy" id="1173027"/>
    <lineage>
        <taxon>Bacteria</taxon>
        <taxon>Bacillati</taxon>
        <taxon>Cyanobacteriota</taxon>
        <taxon>Cyanophyceae</taxon>
        <taxon>Coleofasciculales</taxon>
        <taxon>Coleofasciculaceae</taxon>
        <taxon>Allocoleopsis</taxon>
        <taxon>Allocoleopsis franciscana</taxon>
    </lineage>
</organism>
<dbReference type="EC" id="4.2.2.n1" evidence="2"/>
<dbReference type="GO" id="GO:0004553">
    <property type="term" value="F:hydrolase activity, hydrolyzing O-glycosyl compounds"/>
    <property type="evidence" value="ECO:0007669"/>
    <property type="project" value="InterPro"/>
</dbReference>
<dbReference type="Gene3D" id="2.40.240.50">
    <property type="entry name" value="Barwin-like endoglucanases"/>
    <property type="match status" value="1"/>
</dbReference>
<dbReference type="OrthoDB" id="9783686at2"/>
<dbReference type="SUPFAM" id="SSF50685">
    <property type="entry name" value="Barwin-like endoglucanases"/>
    <property type="match status" value="1"/>
</dbReference>
<dbReference type="EMBL" id="CP003630">
    <property type="protein sequence ID" value="AFZ17685.1"/>
    <property type="molecule type" value="Genomic_DNA"/>
</dbReference>
<dbReference type="GO" id="GO:0009254">
    <property type="term" value="P:peptidoglycan turnover"/>
    <property type="evidence" value="ECO:0007669"/>
    <property type="project" value="InterPro"/>
</dbReference>
<evidence type="ECO:0000259" key="8">
    <source>
        <dbReference type="SMART" id="SM00925"/>
    </source>
</evidence>
<evidence type="ECO:0000256" key="3">
    <source>
        <dbReference type="ARBA" id="ARBA00023239"/>
    </source>
</evidence>
<dbReference type="Pfam" id="PF06725">
    <property type="entry name" value="3D"/>
    <property type="match status" value="1"/>
</dbReference>
<accession>K9WBC6</accession>
<name>K9WBC6_9CYAN</name>
<dbReference type="PATRIC" id="fig|1173027.3.peg.2019"/>